<dbReference type="KEGG" id="tab:CIG75_10025"/>
<proteinExistence type="predicted"/>
<dbReference type="Proteomes" id="UP000214688">
    <property type="component" value="Chromosome"/>
</dbReference>
<evidence type="ECO:0000313" key="2">
    <source>
        <dbReference type="Proteomes" id="UP000214688"/>
    </source>
</evidence>
<protein>
    <submittedName>
        <fullName evidence="1">Uncharacterized protein</fullName>
    </submittedName>
</protein>
<dbReference type="EMBL" id="CP022657">
    <property type="protein sequence ID" value="ASS75291.1"/>
    <property type="molecule type" value="Genomic_DNA"/>
</dbReference>
<sequence>MRHDEEHPHLPYLIEESVEEAGFWGTMVTEEPFELNQGDFHSLTEELGLKLAEKFGLLQ</sequence>
<evidence type="ECO:0000313" key="1">
    <source>
        <dbReference type="EMBL" id="ASS75291.1"/>
    </source>
</evidence>
<name>A0A223D159_9BACL</name>
<keyword evidence="2" id="KW-1185">Reference proteome</keyword>
<accession>A0A223D159</accession>
<gene>
    <name evidence="1" type="ORF">CIG75_10025</name>
</gene>
<reference evidence="1 2" key="1">
    <citation type="journal article" date="2015" name="Int. J. Syst. Evol. Microbiol.">
        <title>Tumebacillus algifaecis sp. nov., isolated from decomposing algal scum.</title>
        <authorList>
            <person name="Wu Y.F."/>
            <person name="Zhang B."/>
            <person name="Xing P."/>
            <person name="Wu Q.L."/>
            <person name="Liu S.J."/>
        </authorList>
    </citation>
    <scope>NUCLEOTIDE SEQUENCE [LARGE SCALE GENOMIC DNA]</scope>
    <source>
        <strain evidence="1 2">THMBR28</strain>
    </source>
</reference>
<organism evidence="1 2">
    <name type="scientific">Tumebacillus algifaecis</name>
    <dbReference type="NCBI Taxonomy" id="1214604"/>
    <lineage>
        <taxon>Bacteria</taxon>
        <taxon>Bacillati</taxon>
        <taxon>Bacillota</taxon>
        <taxon>Bacilli</taxon>
        <taxon>Bacillales</taxon>
        <taxon>Alicyclobacillaceae</taxon>
        <taxon>Tumebacillus</taxon>
    </lineage>
</organism>
<dbReference type="AlphaFoldDB" id="A0A223D159"/>